<dbReference type="Proteomes" id="UP000663881">
    <property type="component" value="Unassembled WGS sequence"/>
</dbReference>
<proteinExistence type="predicted"/>
<evidence type="ECO:0000313" key="2">
    <source>
        <dbReference type="EMBL" id="CAF4380366.1"/>
    </source>
</evidence>
<evidence type="ECO:0000313" key="3">
    <source>
        <dbReference type="Proteomes" id="UP000663881"/>
    </source>
</evidence>
<dbReference type="AlphaFoldDB" id="A0A820MV24"/>
<evidence type="ECO:0000256" key="1">
    <source>
        <dbReference type="SAM" id="MobiDB-lite"/>
    </source>
</evidence>
<comment type="caution">
    <text evidence="2">The sequence shown here is derived from an EMBL/GenBank/DDBJ whole genome shotgun (WGS) entry which is preliminary data.</text>
</comment>
<dbReference type="EMBL" id="CAJOAY010025085">
    <property type="protein sequence ID" value="CAF4380366.1"/>
    <property type="molecule type" value="Genomic_DNA"/>
</dbReference>
<feature type="non-terminal residue" evidence="2">
    <location>
        <position position="1"/>
    </location>
</feature>
<name>A0A820MV24_9BILA</name>
<gene>
    <name evidence="2" type="ORF">OKA104_LOCUS50326</name>
</gene>
<protein>
    <submittedName>
        <fullName evidence="2">Uncharacterized protein</fullName>
    </submittedName>
</protein>
<sequence>LEPRDGLTGVEDGMEGGMEPRDGLTGVDYGIEGGLEVKVGLNHDTTRQLDKYNLEIRPQGAFTSSAPFIMPPLDISP</sequence>
<feature type="region of interest" description="Disordered" evidence="1">
    <location>
        <begin position="1"/>
        <end position="27"/>
    </location>
</feature>
<accession>A0A820MV24</accession>
<organism evidence="2 3">
    <name type="scientific">Adineta steineri</name>
    <dbReference type="NCBI Taxonomy" id="433720"/>
    <lineage>
        <taxon>Eukaryota</taxon>
        <taxon>Metazoa</taxon>
        <taxon>Spiralia</taxon>
        <taxon>Gnathifera</taxon>
        <taxon>Rotifera</taxon>
        <taxon>Eurotatoria</taxon>
        <taxon>Bdelloidea</taxon>
        <taxon>Adinetida</taxon>
        <taxon>Adinetidae</taxon>
        <taxon>Adineta</taxon>
    </lineage>
</organism>
<reference evidence="2" key="1">
    <citation type="submission" date="2021-02" db="EMBL/GenBank/DDBJ databases">
        <authorList>
            <person name="Nowell W R."/>
        </authorList>
    </citation>
    <scope>NUCLEOTIDE SEQUENCE</scope>
</reference>